<keyword evidence="3" id="KW-1185">Reference proteome</keyword>
<feature type="transmembrane region" description="Helical" evidence="1">
    <location>
        <begin position="45"/>
        <end position="62"/>
    </location>
</feature>
<reference evidence="3" key="1">
    <citation type="journal article" date="2019" name="Int. J. Syst. Evol. Microbiol.">
        <title>The Global Catalogue of Microorganisms (GCM) 10K type strain sequencing project: providing services to taxonomists for standard genome sequencing and annotation.</title>
        <authorList>
            <consortium name="The Broad Institute Genomics Platform"/>
            <consortium name="The Broad Institute Genome Sequencing Center for Infectious Disease"/>
            <person name="Wu L."/>
            <person name="Ma J."/>
        </authorList>
    </citation>
    <scope>NUCLEOTIDE SEQUENCE [LARGE SCALE GENOMIC DNA]</scope>
    <source>
        <strain evidence="3">CGMCC 4.7427</strain>
    </source>
</reference>
<accession>A0ABV9L4H1</accession>
<keyword evidence="1" id="KW-0472">Membrane</keyword>
<sequence>MLLLIWFFTCKHWWYHSILVPIAMYVFQIYTTIQDDLQFADTDEFYIIIPLIAIVAAITYTIRTKIFDRLYGVNLDQELKRVHWNGKIVTIPADSPLDLQQIDDENDEIIEEEEEEDDVF</sequence>
<dbReference type="RefSeq" id="WP_380031235.1">
    <property type="nucleotide sequence ID" value="NZ_JBHSHB010000003.1"/>
</dbReference>
<keyword evidence="1" id="KW-0812">Transmembrane</keyword>
<dbReference type="EMBL" id="JBHSHB010000003">
    <property type="protein sequence ID" value="MFC4688959.1"/>
    <property type="molecule type" value="Genomic_DNA"/>
</dbReference>
<protein>
    <submittedName>
        <fullName evidence="2">Uncharacterized protein</fullName>
    </submittedName>
</protein>
<proteinExistence type="predicted"/>
<comment type="caution">
    <text evidence="2">The sequence shown here is derived from an EMBL/GenBank/DDBJ whole genome shotgun (WGS) entry which is preliminary data.</text>
</comment>
<dbReference type="Proteomes" id="UP001595878">
    <property type="component" value="Unassembled WGS sequence"/>
</dbReference>
<evidence type="ECO:0000256" key="1">
    <source>
        <dbReference type="SAM" id="Phobius"/>
    </source>
</evidence>
<feature type="transmembrane region" description="Helical" evidence="1">
    <location>
        <begin position="12"/>
        <end position="33"/>
    </location>
</feature>
<keyword evidence="1" id="KW-1133">Transmembrane helix</keyword>
<name>A0ABV9L4H1_9FLAO</name>
<evidence type="ECO:0000313" key="2">
    <source>
        <dbReference type="EMBL" id="MFC4688959.1"/>
    </source>
</evidence>
<evidence type="ECO:0000313" key="3">
    <source>
        <dbReference type="Proteomes" id="UP001595878"/>
    </source>
</evidence>
<organism evidence="2 3">
    <name type="scientific">Dokdonia genika</name>
    <dbReference type="NCBI Taxonomy" id="308113"/>
    <lineage>
        <taxon>Bacteria</taxon>
        <taxon>Pseudomonadati</taxon>
        <taxon>Bacteroidota</taxon>
        <taxon>Flavobacteriia</taxon>
        <taxon>Flavobacteriales</taxon>
        <taxon>Flavobacteriaceae</taxon>
        <taxon>Dokdonia</taxon>
    </lineage>
</organism>
<gene>
    <name evidence="2" type="ORF">ACFO5T_00820</name>
</gene>